<evidence type="ECO:0000256" key="6">
    <source>
        <dbReference type="ARBA" id="ARBA00022737"/>
    </source>
</evidence>
<dbReference type="SMART" id="SM00249">
    <property type="entry name" value="PHD"/>
    <property type="match status" value="2"/>
</dbReference>
<comment type="similarity">
    <text evidence="2">Belongs to the MYST (SAS/MOZ) family.</text>
</comment>
<dbReference type="GO" id="GO:0070776">
    <property type="term" value="C:MOZ/MORF histone acetyltransferase complex"/>
    <property type="evidence" value="ECO:0007669"/>
    <property type="project" value="TreeGrafter"/>
</dbReference>
<dbReference type="PROSITE" id="PS51726">
    <property type="entry name" value="MYST_HAT"/>
    <property type="match status" value="1"/>
</dbReference>
<evidence type="ECO:0000256" key="8">
    <source>
        <dbReference type="ARBA" id="ARBA00022833"/>
    </source>
</evidence>
<feature type="compositionally biased region" description="Low complexity" evidence="16">
    <location>
        <begin position="1513"/>
        <end position="1549"/>
    </location>
</feature>
<keyword evidence="13" id="KW-0539">Nucleus</keyword>
<feature type="compositionally biased region" description="Basic and acidic residues" evidence="16">
    <location>
        <begin position="1114"/>
        <end position="1133"/>
    </location>
</feature>
<feature type="region of interest" description="Disordered" evidence="16">
    <location>
        <begin position="1443"/>
        <end position="1465"/>
    </location>
</feature>
<evidence type="ECO:0000313" key="20">
    <source>
        <dbReference type="Proteomes" id="UP001209878"/>
    </source>
</evidence>
<evidence type="ECO:0000256" key="11">
    <source>
        <dbReference type="ARBA" id="ARBA00023015"/>
    </source>
</evidence>
<feature type="domain" description="PHD-type" evidence="17">
    <location>
        <begin position="68"/>
        <end position="118"/>
    </location>
</feature>
<dbReference type="Pfam" id="PF01853">
    <property type="entry name" value="MOZ_SAS"/>
    <property type="match status" value="1"/>
</dbReference>
<dbReference type="Pfam" id="PF17772">
    <property type="entry name" value="zf-MYST"/>
    <property type="match status" value="1"/>
</dbReference>
<evidence type="ECO:0000256" key="16">
    <source>
        <dbReference type="SAM" id="MobiDB-lite"/>
    </source>
</evidence>
<dbReference type="Gene3D" id="4.10.320.30">
    <property type="match status" value="1"/>
</dbReference>
<feature type="compositionally biased region" description="Basic residues" evidence="16">
    <location>
        <begin position="254"/>
        <end position="263"/>
    </location>
</feature>
<keyword evidence="7 15" id="KW-0863">Zinc-finger</keyword>
<feature type="compositionally biased region" description="Basic residues" evidence="16">
    <location>
        <begin position="952"/>
        <end position="963"/>
    </location>
</feature>
<evidence type="ECO:0000256" key="13">
    <source>
        <dbReference type="ARBA" id="ARBA00023242"/>
    </source>
</evidence>
<organism evidence="19 20">
    <name type="scientific">Ridgeia piscesae</name>
    <name type="common">Tubeworm</name>
    <dbReference type="NCBI Taxonomy" id="27915"/>
    <lineage>
        <taxon>Eukaryota</taxon>
        <taxon>Metazoa</taxon>
        <taxon>Spiralia</taxon>
        <taxon>Lophotrochozoa</taxon>
        <taxon>Annelida</taxon>
        <taxon>Polychaeta</taxon>
        <taxon>Sedentaria</taxon>
        <taxon>Canalipalpata</taxon>
        <taxon>Sabellida</taxon>
        <taxon>Siboglinidae</taxon>
        <taxon>Ridgeia</taxon>
    </lineage>
</organism>
<keyword evidence="4" id="KW-0808">Transferase</keyword>
<evidence type="ECO:0000256" key="4">
    <source>
        <dbReference type="ARBA" id="ARBA00022679"/>
    </source>
</evidence>
<evidence type="ECO:0000256" key="9">
    <source>
        <dbReference type="ARBA" id="ARBA00022853"/>
    </source>
</evidence>
<dbReference type="FunFam" id="3.30.40.10:FF:000005">
    <property type="entry name" value="zinc finger protein isoform X1"/>
    <property type="match status" value="1"/>
</dbReference>
<sequence>MLIVGQKVAKPIPLCSFCLGAEDHNRDGLPEELISCADCGNSGHPSCLQFSPALTERVRQLRWQCIECKTCSTCGEAGKEDNMLFCDACDRGFHMECCRPPVNRPPKGVWICPLCDPGSHRGTDHISTPLVKRKPGRPPGSGLKRKDIIGPERCPTPGCNGDGNVNGRSSHHRKQYSCPMLQPHQRPQRPWVRRSQLQQQQHHHNNSIYSDDSSSGRAVPPASPSHAISSPVPSRRCTARSVLPDSPLSIHSNRQQRHRRRSSPQKCGRSVSGAASYVSGTSSRLIDGLTQFFTPSDKRKSRVSLNSYSCDIVGSLVTVVTQRRTKSQHAANKLVRKSRLLQASRRRKRSGGPTDHGLFDGLSHLFTAHGDMTPRMGSDTRGSNLARADGLGQGVEWTDERQQAAGSQQRRTSGVMRRGPRGYDGAPPKDDECQNQSLSALRAAATALPPGVSESDVSLFKQARDRAQEAMQTTESTETTECQGRYPACIEFGKYDIHTWYSSPYPQEYARLPKLYICEFCLKYMKSRSILQRHLEKCGLFHPPANEIYRCDGHSVFEVDGNANKIYCQNLCLLAKLFLDHKTLYYDVEPFLFYVLTVNDDQGCHLIGYFSKEKHCQQKYNVSCILTMPQYQRKGYGRFLIDFSYLLSRIEGQPGSPEKPLSELGSVSYNAYWRSVIIEYLHKFYTERLDCEKKPDEKRYDEKITLKGISQVTGMCPQDIANTLRALNMMGNKDDKCVVVRRQPVLDEYMARKESRGPQITLESDCLRWSPVVSSEMLQEEARTARLELRRMSDIAEDVAEERRQIDDMLSPVKVKASHVGAPSLDGDSQEQVAASPCPSCSKIFRRRRGRKRRRLMMGPSGDAQTKKMKLPDDSPVEEICPAPVKRPPGRPRKIPIATTAPAAMSVTPRPGRRRAVTPPVTTDTAPPVVPKKKCGWPKGVKRGCRVSTQLKKAKTKRGRGRPPKSLSRWKDACRDDVDTSSKPQLVTADHSDTGSGRDTLEVTSTMTAAPVDDHDASVRASDADSDDEAMSDMPQLEKKDDCLPTRPDSDDDTNRLDAGPSPPPPQLDQEVPGGFNMEKEEEEEEGEEGEEGEVKESADEDSDAEESTEDDEASNHEDDDVIIRDAVKHPADDTNDVMVGTLQDNAERGHSDVDTHDSDAEREHSDIDTHDSDTERAHSDTDESDTEEVRCSNTRDNDADELHDVADSDVEHSDDASNVKRNSPVYVASSDAEPVSTGHVSPPNIAVVTVDHAHEEVGSEAENVVDVPTEHDSDTSSSDSSDYDDSDADDEDAGMSPANQVHDTAASELKEQQVLQCAVEAIAADHDTKNDDDADVLDQMGDITTHDVISDTSQSHAHVAGLVYGRSLSTGGNLGNDVVKASSHPVVHLDSVAMDTLASSAMGGTDASSIETANAVAALNSSAGFIATVDIVDVPQLGLTSPTSINSGEMNSSSVETTPPSQGFSDCAQAQQNTFCGSNMNSSPGGFMEAVNPQLTSPVSTQITSPQPPTPHTTQKFSMPNPSPSSNNANFNMPNPSPSNSSGFSIPNHSPSNNNVSCAIANHSPSNNTNNFGLPNHSPSNNAAQAAGTYVGMPTHSPSNHGASYGMPNPSPSNPSANFNMPNPSPGAVNNFNMPNPSPGNSAPGSNYSMPTPSPTNSSHSFSMATPSPTGTANTYTLQSQAMIAPASASANFNMCSAAMHINNNYMQLLPTHNTQRLTHNVQGGSCAMLTGVRSRQHKFQQVVNSSCSLAKLQQLTNGINDFIPENTMTPPPNLTPPPPVNMTPPPAAAAALHRNMTPPELMPQSYKQYQRRTAAVQKAASAGNMAAVNPGMSFTPNVTIQPGTNMITGYNMQQLMNGYRMPQPMNYTGYMANASFVNQPPQLPVQMGMMNMYPNFPQQMQQTPANNAAAAAAMYTTPHGYTLSPQAFNVNMNGMMRR</sequence>
<keyword evidence="5" id="KW-0479">Metal-binding</keyword>
<keyword evidence="8" id="KW-0862">Zinc</keyword>
<dbReference type="GO" id="GO:0006357">
    <property type="term" value="P:regulation of transcription by RNA polymerase II"/>
    <property type="evidence" value="ECO:0007669"/>
    <property type="project" value="TreeGrafter"/>
</dbReference>
<name>A0AAD9NTK4_RIDPI</name>
<dbReference type="InterPro" id="IPR040706">
    <property type="entry name" value="Zf-MYST"/>
</dbReference>
<evidence type="ECO:0000256" key="2">
    <source>
        <dbReference type="ARBA" id="ARBA00010107"/>
    </source>
</evidence>
<keyword evidence="20" id="KW-1185">Reference proteome</keyword>
<feature type="region of interest" description="Disordered" evidence="16">
    <location>
        <begin position="326"/>
        <end position="359"/>
    </location>
</feature>
<keyword evidence="10" id="KW-0007">Acetylation</keyword>
<dbReference type="PANTHER" id="PTHR10615:SF217">
    <property type="entry name" value="HISTONE ACETYLTRANSFERASE"/>
    <property type="match status" value="1"/>
</dbReference>
<dbReference type="SUPFAM" id="SSF57903">
    <property type="entry name" value="FYVE/PHD zinc finger"/>
    <property type="match status" value="1"/>
</dbReference>
<dbReference type="InterPro" id="IPR011011">
    <property type="entry name" value="Znf_FYVE_PHD"/>
</dbReference>
<proteinExistence type="inferred from homology"/>
<dbReference type="Gene3D" id="3.30.60.60">
    <property type="entry name" value="N-acetyl transferase-like"/>
    <property type="match status" value="1"/>
</dbReference>
<dbReference type="InterPro" id="IPR002717">
    <property type="entry name" value="HAT_MYST-type"/>
</dbReference>
<comment type="caution">
    <text evidence="19">The sequence shown here is derived from an EMBL/GenBank/DDBJ whole genome shotgun (WGS) entry which is preliminary data.</text>
</comment>
<accession>A0AAD9NTK4</accession>
<dbReference type="PROSITE" id="PS50016">
    <property type="entry name" value="ZF_PHD_2"/>
    <property type="match status" value="2"/>
</dbReference>
<dbReference type="Pfam" id="PF00628">
    <property type="entry name" value="PHD"/>
    <property type="match status" value="2"/>
</dbReference>
<feature type="compositionally biased region" description="Basic and acidic residues" evidence="16">
    <location>
        <begin position="1146"/>
        <end position="1219"/>
    </location>
</feature>
<protein>
    <recommendedName>
        <fullName evidence="3">histone acetyltransferase</fullName>
        <ecNumber evidence="3">2.3.1.48</ecNumber>
    </recommendedName>
</protein>
<dbReference type="InterPro" id="IPR016181">
    <property type="entry name" value="Acyl_CoA_acyltransferase"/>
</dbReference>
<evidence type="ECO:0000256" key="5">
    <source>
        <dbReference type="ARBA" id="ARBA00022723"/>
    </source>
</evidence>
<dbReference type="CDD" id="cd15618">
    <property type="entry name" value="PHD1_MOZ_MORF"/>
    <property type="match status" value="1"/>
</dbReference>
<evidence type="ECO:0000256" key="14">
    <source>
        <dbReference type="PIRSR" id="PIRSR602717-51"/>
    </source>
</evidence>
<dbReference type="InterPro" id="IPR013083">
    <property type="entry name" value="Znf_RING/FYVE/PHD"/>
</dbReference>
<dbReference type="SUPFAM" id="SSF103637">
    <property type="entry name" value="CCHHC domain"/>
    <property type="match status" value="1"/>
</dbReference>
<dbReference type="SMART" id="SM00384">
    <property type="entry name" value="AT_hook"/>
    <property type="match status" value="3"/>
</dbReference>
<evidence type="ECO:0000313" key="19">
    <source>
        <dbReference type="EMBL" id="KAK2180173.1"/>
    </source>
</evidence>
<feature type="compositionally biased region" description="Polar residues" evidence="16">
    <location>
        <begin position="1550"/>
        <end position="1585"/>
    </location>
</feature>
<dbReference type="Pfam" id="PF01530">
    <property type="entry name" value="zf-C2HC"/>
    <property type="match status" value="1"/>
</dbReference>
<dbReference type="InterPro" id="IPR019787">
    <property type="entry name" value="Znf_PHD-finger"/>
</dbReference>
<dbReference type="GO" id="GO:0003682">
    <property type="term" value="F:chromatin binding"/>
    <property type="evidence" value="ECO:0007669"/>
    <property type="project" value="TreeGrafter"/>
</dbReference>
<dbReference type="GO" id="GO:0003677">
    <property type="term" value="F:DNA binding"/>
    <property type="evidence" value="ECO:0007669"/>
    <property type="project" value="InterPro"/>
</dbReference>
<reference evidence="19" key="1">
    <citation type="journal article" date="2023" name="Mol. Biol. Evol.">
        <title>Third-Generation Sequencing Reveals the Adaptive Role of the Epigenome in Three Deep-Sea Polychaetes.</title>
        <authorList>
            <person name="Perez M."/>
            <person name="Aroh O."/>
            <person name="Sun Y."/>
            <person name="Lan Y."/>
            <person name="Juniper S.K."/>
            <person name="Young C.R."/>
            <person name="Angers B."/>
            <person name="Qian P.Y."/>
        </authorList>
    </citation>
    <scope>NUCLEOTIDE SEQUENCE</scope>
    <source>
        <strain evidence="19">R07B-5</strain>
    </source>
</reference>
<dbReference type="PROSITE" id="PS51802">
    <property type="entry name" value="ZF_CCHHC"/>
    <property type="match status" value="1"/>
</dbReference>
<dbReference type="InterPro" id="IPR017956">
    <property type="entry name" value="AT_hook_DNA-bd_motif"/>
</dbReference>
<comment type="subcellular location">
    <subcellularLocation>
        <location evidence="1">Nucleus</location>
    </subcellularLocation>
</comment>
<dbReference type="Proteomes" id="UP001209878">
    <property type="component" value="Unassembled WGS sequence"/>
</dbReference>
<keyword evidence="9" id="KW-0156">Chromatin regulator</keyword>
<evidence type="ECO:0000256" key="7">
    <source>
        <dbReference type="ARBA" id="ARBA00022771"/>
    </source>
</evidence>
<feature type="compositionally biased region" description="Polar residues" evidence="16">
    <location>
        <begin position="206"/>
        <end position="216"/>
    </location>
</feature>
<feature type="compositionally biased region" description="Low complexity" evidence="16">
    <location>
        <begin position="218"/>
        <end position="234"/>
    </location>
</feature>
<dbReference type="Gene3D" id="3.30.40.10">
    <property type="entry name" value="Zinc/RING finger domain, C3HC4 (zinc finger)"/>
    <property type="match status" value="1"/>
</dbReference>
<dbReference type="FunFam" id="3.40.630.30:FF:000001">
    <property type="entry name" value="Histone acetyltransferase"/>
    <property type="match status" value="1"/>
</dbReference>
<evidence type="ECO:0000256" key="15">
    <source>
        <dbReference type="PROSITE-ProRule" id="PRU00146"/>
    </source>
</evidence>
<dbReference type="GO" id="GO:0008270">
    <property type="term" value="F:zinc ion binding"/>
    <property type="evidence" value="ECO:0007669"/>
    <property type="project" value="UniProtKB-KW"/>
</dbReference>
<evidence type="ECO:0000256" key="1">
    <source>
        <dbReference type="ARBA" id="ARBA00004123"/>
    </source>
</evidence>
<feature type="compositionally biased region" description="Basic residues" evidence="16">
    <location>
        <begin position="931"/>
        <end position="945"/>
    </location>
</feature>
<feature type="region of interest" description="Disordered" evidence="16">
    <location>
        <begin position="1499"/>
        <end position="1669"/>
    </location>
</feature>
<dbReference type="SUPFAM" id="SSF55729">
    <property type="entry name" value="Acyl-CoA N-acyltransferases (Nat)"/>
    <property type="match status" value="1"/>
</dbReference>
<dbReference type="FunFam" id="3.30.60.60:FF:000002">
    <property type="entry name" value="Histone acetyltransferase"/>
    <property type="match status" value="1"/>
</dbReference>
<gene>
    <name evidence="19" type="ORF">NP493_454g02047</name>
</gene>
<evidence type="ECO:0000259" key="18">
    <source>
        <dbReference type="PROSITE" id="PS51726"/>
    </source>
</evidence>
<feature type="compositionally biased region" description="Polar residues" evidence="16">
    <location>
        <begin position="1656"/>
        <end position="1669"/>
    </location>
</feature>
<dbReference type="InterPro" id="IPR001965">
    <property type="entry name" value="Znf_PHD"/>
</dbReference>
<feature type="region of interest" description="Disordered" evidence="16">
    <location>
        <begin position="125"/>
        <end position="275"/>
    </location>
</feature>
<dbReference type="GO" id="GO:0003712">
    <property type="term" value="F:transcription coregulator activity"/>
    <property type="evidence" value="ECO:0007669"/>
    <property type="project" value="TreeGrafter"/>
</dbReference>
<dbReference type="InterPro" id="IPR036388">
    <property type="entry name" value="WH-like_DNA-bd_sf"/>
</dbReference>
<dbReference type="InterPro" id="IPR036060">
    <property type="entry name" value="Znf_C2H2C_sf"/>
</dbReference>
<evidence type="ECO:0000256" key="3">
    <source>
        <dbReference type="ARBA" id="ARBA00013184"/>
    </source>
</evidence>
<feature type="compositionally biased region" description="Acidic residues" evidence="16">
    <location>
        <begin position="1099"/>
        <end position="1113"/>
    </location>
</feature>
<dbReference type="GO" id="GO:0005634">
    <property type="term" value="C:nucleus"/>
    <property type="evidence" value="ECO:0007669"/>
    <property type="project" value="UniProtKB-SubCell"/>
</dbReference>
<keyword evidence="6" id="KW-0677">Repeat</keyword>
<feature type="region of interest" description="Disordered" evidence="16">
    <location>
        <begin position="394"/>
        <end position="433"/>
    </location>
</feature>
<dbReference type="InterPro" id="IPR050603">
    <property type="entry name" value="MYST_HAT"/>
</dbReference>
<keyword evidence="12" id="KW-0804">Transcription</keyword>
<feature type="compositionally biased region" description="Low complexity" evidence="16">
    <location>
        <begin position="1634"/>
        <end position="1650"/>
    </location>
</feature>
<dbReference type="InterPro" id="IPR019786">
    <property type="entry name" value="Zinc_finger_PHD-type_CS"/>
</dbReference>
<evidence type="ECO:0000256" key="12">
    <source>
        <dbReference type="ARBA" id="ARBA00023163"/>
    </source>
</evidence>
<feature type="compositionally biased region" description="Low complexity" evidence="16">
    <location>
        <begin position="917"/>
        <end position="927"/>
    </location>
</feature>
<feature type="region of interest" description="Disordered" evidence="16">
    <location>
        <begin position="849"/>
        <end position="1299"/>
    </location>
</feature>
<keyword evidence="11" id="KW-0805">Transcription regulation</keyword>
<dbReference type="CDD" id="cd15527">
    <property type="entry name" value="PHD2_KAT6A_6B"/>
    <property type="match status" value="1"/>
</dbReference>
<evidence type="ECO:0000256" key="10">
    <source>
        <dbReference type="ARBA" id="ARBA00022990"/>
    </source>
</evidence>
<dbReference type="PROSITE" id="PS01359">
    <property type="entry name" value="ZF_PHD_1"/>
    <property type="match status" value="1"/>
</dbReference>
<dbReference type="GO" id="GO:0010484">
    <property type="term" value="F:histone H3 acetyltransferase activity"/>
    <property type="evidence" value="ECO:0007669"/>
    <property type="project" value="TreeGrafter"/>
</dbReference>
<dbReference type="EMBL" id="JAODUO010000455">
    <property type="protein sequence ID" value="KAK2180173.1"/>
    <property type="molecule type" value="Genomic_DNA"/>
</dbReference>
<feature type="compositionally biased region" description="Acidic residues" evidence="16">
    <location>
        <begin position="1282"/>
        <end position="1294"/>
    </location>
</feature>
<feature type="compositionally biased region" description="Acidic residues" evidence="16">
    <location>
        <begin position="1080"/>
        <end position="1092"/>
    </location>
</feature>
<dbReference type="PANTHER" id="PTHR10615">
    <property type="entry name" value="HISTONE ACETYLTRANSFERASE"/>
    <property type="match status" value="1"/>
</dbReference>
<feature type="compositionally biased region" description="Basic residues" evidence="16">
    <location>
        <begin position="334"/>
        <end position="350"/>
    </location>
</feature>
<dbReference type="Gene3D" id="3.40.630.30">
    <property type="match status" value="1"/>
</dbReference>
<feature type="domain" description="MYST-type HAT" evidence="18">
    <location>
        <begin position="482"/>
        <end position="771"/>
    </location>
</feature>
<feature type="compositionally biased region" description="Polar residues" evidence="16">
    <location>
        <begin position="994"/>
        <end position="1008"/>
    </location>
</feature>
<dbReference type="EC" id="2.3.1.48" evidence="3"/>
<feature type="active site" description="Proton donor/acceptor" evidence="14">
    <location>
        <position position="658"/>
    </location>
</feature>
<feature type="compositionally biased region" description="Basic and acidic residues" evidence="16">
    <location>
        <begin position="969"/>
        <end position="980"/>
    </location>
</feature>
<feature type="domain" description="PHD-type" evidence="17">
    <location>
        <begin position="12"/>
        <end position="71"/>
    </location>
</feature>
<evidence type="ECO:0000259" key="17">
    <source>
        <dbReference type="PROSITE" id="PS50016"/>
    </source>
</evidence>
<dbReference type="Gene3D" id="1.10.10.10">
    <property type="entry name" value="Winged helix-like DNA-binding domain superfamily/Winged helix DNA-binding domain"/>
    <property type="match status" value="1"/>
</dbReference>
<dbReference type="InterPro" id="IPR002515">
    <property type="entry name" value="Znf_C2H2C"/>
</dbReference>